<proteinExistence type="predicted"/>
<name>A0AAN0M977_9RHOB</name>
<evidence type="ECO:0000313" key="1">
    <source>
        <dbReference type="EMBL" id="WZU67354.1"/>
    </source>
</evidence>
<keyword evidence="2" id="KW-1185">Reference proteome</keyword>
<sequence length="139" mass="14579">MIRSIHATTMLLVALAACGPQPKSEAMTVLTLPSTPLDAGLAEFEAVCLDGKADNPDDAFLFKIDSRTDGTTLCSMRARAPKNVDVRGTLQQRYGAPQRAGLAGIVSVFTGYPRGELLHQTGIGNSAGEGTYQLAIISG</sequence>
<dbReference type="AlphaFoldDB" id="A0AAN0M977"/>
<reference evidence="2" key="1">
    <citation type="submission" date="2024-04" db="EMBL/GenBank/DDBJ databases">
        <title>Phylogenomic analyses of a clade within the roseobacter group suggest taxonomic reassignments of species of the genera Aestuariivita, Citreicella, Loktanella, Nautella, Pelagibaca, Ruegeria, Thalassobius, Thiobacimonas and Tropicibacter, and the proposal o.</title>
        <authorList>
            <person name="Jeon C.O."/>
        </authorList>
    </citation>
    <scope>NUCLEOTIDE SEQUENCE [LARGE SCALE GENOMIC DNA]</scope>
    <source>
        <strain evidence="2">SS1-5</strain>
    </source>
</reference>
<dbReference type="RefSeq" id="WP_342076665.1">
    <property type="nucleotide sequence ID" value="NZ_CP151767.2"/>
</dbReference>
<reference evidence="1 2" key="2">
    <citation type="submission" date="2024-08" db="EMBL/GenBank/DDBJ databases">
        <title>Phylogenomic analyses of a clade within the roseobacter group suggest taxonomic reassignments of species of the genera Aestuariivita, Citreicella, Loktanella, Nautella, Pelagibaca, Ruegeria, Thalassobius, Thiobacimonas and Tropicibacter, and the proposal o.</title>
        <authorList>
            <person name="Jeon C.O."/>
        </authorList>
    </citation>
    <scope>NUCLEOTIDE SEQUENCE [LARGE SCALE GENOMIC DNA]</scope>
    <source>
        <strain evidence="1 2">SS1-5</strain>
    </source>
</reference>
<dbReference type="KEGG" id="yrh:AABB31_20795"/>
<dbReference type="Proteomes" id="UP001470809">
    <property type="component" value="Chromosome"/>
</dbReference>
<evidence type="ECO:0000313" key="2">
    <source>
        <dbReference type="Proteomes" id="UP001470809"/>
    </source>
</evidence>
<accession>A0AAN0M977</accession>
<dbReference type="EMBL" id="CP151767">
    <property type="protein sequence ID" value="WZU67354.1"/>
    <property type="molecule type" value="Genomic_DNA"/>
</dbReference>
<protein>
    <recommendedName>
        <fullName evidence="3">Lipoprotein</fullName>
    </recommendedName>
</protein>
<dbReference type="PROSITE" id="PS51257">
    <property type="entry name" value="PROKAR_LIPOPROTEIN"/>
    <property type="match status" value="1"/>
</dbReference>
<evidence type="ECO:0008006" key="3">
    <source>
        <dbReference type="Google" id="ProtNLM"/>
    </source>
</evidence>
<gene>
    <name evidence="1" type="ORF">AABB31_20795</name>
</gene>
<organism evidence="1 2">
    <name type="scientific">Yoonia rhodophyticola</name>
    <dbReference type="NCBI Taxonomy" id="3137370"/>
    <lineage>
        <taxon>Bacteria</taxon>
        <taxon>Pseudomonadati</taxon>
        <taxon>Pseudomonadota</taxon>
        <taxon>Alphaproteobacteria</taxon>
        <taxon>Rhodobacterales</taxon>
        <taxon>Paracoccaceae</taxon>
        <taxon>Yoonia</taxon>
    </lineage>
</organism>